<accession>A0A1V1I0X4</accession>
<evidence type="ECO:0000256" key="1">
    <source>
        <dbReference type="SAM" id="Phobius"/>
    </source>
</evidence>
<dbReference type="RefSeq" id="WP_289682961.1">
    <property type="nucleotide sequence ID" value="NZ_CAQAQB010000002.1"/>
</dbReference>
<dbReference type="Proteomes" id="UP000245622">
    <property type="component" value="Chromosome 1"/>
</dbReference>
<reference evidence="3 4" key="1">
    <citation type="submission" date="2014-04" db="EMBL/GenBank/DDBJ databases">
        <authorList>
            <person name="Hornung B.V."/>
        </authorList>
    </citation>
    <scope>NUCLEOTIDE SEQUENCE [LARGE SCALE GENOMIC DNA]</scope>
    <source>
        <strain evidence="3 4">CRIB</strain>
    </source>
</reference>
<evidence type="ECO:0000313" key="4">
    <source>
        <dbReference type="Proteomes" id="UP000245622"/>
    </source>
</evidence>
<evidence type="ECO:0000259" key="2">
    <source>
        <dbReference type="Pfam" id="PF16111"/>
    </source>
</evidence>
<keyword evidence="1" id="KW-0472">Membrane</keyword>
<keyword evidence="1" id="KW-1133">Transmembrane helix</keyword>
<proteinExistence type="predicted"/>
<feature type="domain" description="DUF4829" evidence="2">
    <location>
        <begin position="45"/>
        <end position="151"/>
    </location>
</feature>
<dbReference type="KEGG" id="ril:CRIB_1245"/>
<organism evidence="3 4">
    <name type="scientific">Romboutsia ilealis</name>
    <dbReference type="NCBI Taxonomy" id="1115758"/>
    <lineage>
        <taxon>Bacteria</taxon>
        <taxon>Bacillati</taxon>
        <taxon>Bacillota</taxon>
        <taxon>Clostridia</taxon>
        <taxon>Peptostreptococcales</taxon>
        <taxon>Peptostreptococcaceae</taxon>
        <taxon>Romboutsia</taxon>
    </lineage>
</organism>
<gene>
    <name evidence="3" type="ORF">CRIB_1245</name>
</gene>
<dbReference type="Pfam" id="PF16111">
    <property type="entry name" value="DUF4829"/>
    <property type="match status" value="1"/>
</dbReference>
<evidence type="ECO:0000313" key="3">
    <source>
        <dbReference type="EMBL" id="CED93855.1"/>
    </source>
</evidence>
<keyword evidence="4" id="KW-1185">Reference proteome</keyword>
<dbReference type="EMBL" id="LN555523">
    <property type="protein sequence ID" value="CED93855.1"/>
    <property type="molecule type" value="Genomic_DNA"/>
</dbReference>
<dbReference type="AlphaFoldDB" id="A0A1V1I0X4"/>
<sequence length="158" mass="18484">MEIFYQEGYFIKNNQILSILILIPMLILSFILTFKSDSIDNNAKATIYNYVECINKKDLDSISKLVTKDKVSDLKLQIDNIKSISLIKVEEETDINLINDYLKDNSLYDKNLKIFKINYSINYENETESKIYESLCSLISDQSDRWLINNFNIVLSKK</sequence>
<feature type="transmembrane region" description="Helical" evidence="1">
    <location>
        <begin position="16"/>
        <end position="34"/>
    </location>
</feature>
<keyword evidence="1" id="KW-0812">Transmembrane</keyword>
<name>A0A1V1I0X4_9FIRM</name>
<protein>
    <recommendedName>
        <fullName evidence="2">DUF4829 domain-containing protein</fullName>
    </recommendedName>
</protein>
<dbReference type="InterPro" id="IPR032256">
    <property type="entry name" value="DUF4829"/>
</dbReference>